<evidence type="ECO:0000256" key="1">
    <source>
        <dbReference type="ARBA" id="ARBA00004651"/>
    </source>
</evidence>
<gene>
    <name evidence="8" type="ORF">AUC71_07895</name>
</gene>
<reference evidence="8 9" key="1">
    <citation type="journal article" date="2016" name="Environ. Microbiol.">
        <title>New Methyloceanibacter diversity from North Sea sediments includes methanotroph containing solely the soluble methane monooxygenase.</title>
        <authorList>
            <person name="Vekeman B."/>
            <person name="Kerckhof F.M."/>
            <person name="Cremers G."/>
            <person name="de Vos P."/>
            <person name="Vandamme P."/>
            <person name="Boon N."/>
            <person name="Op den Camp H.J."/>
            <person name="Heylen K."/>
        </authorList>
    </citation>
    <scope>NUCLEOTIDE SEQUENCE [LARGE SCALE GENOMIC DNA]</scope>
    <source>
        <strain evidence="8 9">R-67177</strain>
    </source>
</reference>
<dbReference type="SUPFAM" id="SSF81342">
    <property type="entry name" value="Transmembrane di-heme cytochromes"/>
    <property type="match status" value="1"/>
</dbReference>
<dbReference type="Gene3D" id="1.20.950.20">
    <property type="entry name" value="Transmembrane di-heme cytochromes, Chain C"/>
    <property type="match status" value="1"/>
</dbReference>
<dbReference type="GO" id="GO:0005886">
    <property type="term" value="C:plasma membrane"/>
    <property type="evidence" value="ECO:0007669"/>
    <property type="project" value="UniProtKB-SubCell"/>
</dbReference>
<dbReference type="GO" id="GO:0009055">
    <property type="term" value="F:electron transfer activity"/>
    <property type="evidence" value="ECO:0007669"/>
    <property type="project" value="InterPro"/>
</dbReference>
<dbReference type="GO" id="GO:0020037">
    <property type="term" value="F:heme binding"/>
    <property type="evidence" value="ECO:0007669"/>
    <property type="project" value="TreeGrafter"/>
</dbReference>
<keyword evidence="5 6" id="KW-0472">Membrane</keyword>
<dbReference type="GO" id="GO:0022904">
    <property type="term" value="P:respiratory electron transport chain"/>
    <property type="evidence" value="ECO:0007669"/>
    <property type="project" value="InterPro"/>
</dbReference>
<keyword evidence="4 6" id="KW-1133">Transmembrane helix</keyword>
<evidence type="ECO:0000256" key="6">
    <source>
        <dbReference type="SAM" id="Phobius"/>
    </source>
</evidence>
<evidence type="ECO:0000259" key="7">
    <source>
        <dbReference type="Pfam" id="PF01292"/>
    </source>
</evidence>
<evidence type="ECO:0000256" key="5">
    <source>
        <dbReference type="ARBA" id="ARBA00023136"/>
    </source>
</evidence>
<evidence type="ECO:0000313" key="9">
    <source>
        <dbReference type="Proteomes" id="UP000095042"/>
    </source>
</evidence>
<dbReference type="EMBL" id="LPWD01000053">
    <property type="protein sequence ID" value="ODS03757.1"/>
    <property type="molecule type" value="Genomic_DNA"/>
</dbReference>
<evidence type="ECO:0000256" key="4">
    <source>
        <dbReference type="ARBA" id="ARBA00022989"/>
    </source>
</evidence>
<organism evidence="8 9">
    <name type="scientific">Methyloceanibacter marginalis</name>
    <dbReference type="NCBI Taxonomy" id="1774971"/>
    <lineage>
        <taxon>Bacteria</taxon>
        <taxon>Pseudomonadati</taxon>
        <taxon>Pseudomonadota</taxon>
        <taxon>Alphaproteobacteria</taxon>
        <taxon>Hyphomicrobiales</taxon>
        <taxon>Hyphomicrobiaceae</taxon>
        <taxon>Methyloceanibacter</taxon>
    </lineage>
</organism>
<dbReference type="InterPro" id="IPR051542">
    <property type="entry name" value="Hydrogenase_cytochrome"/>
</dbReference>
<keyword evidence="2" id="KW-1003">Cell membrane</keyword>
<proteinExistence type="predicted"/>
<protein>
    <submittedName>
        <fullName evidence="8">Cytochrome B</fullName>
    </submittedName>
</protein>
<dbReference type="OrthoDB" id="196472at2"/>
<keyword evidence="9" id="KW-1185">Reference proteome</keyword>
<evidence type="ECO:0000256" key="3">
    <source>
        <dbReference type="ARBA" id="ARBA00022692"/>
    </source>
</evidence>
<feature type="transmembrane region" description="Helical" evidence="6">
    <location>
        <begin position="102"/>
        <end position="125"/>
    </location>
</feature>
<dbReference type="Proteomes" id="UP000095042">
    <property type="component" value="Unassembled WGS sequence"/>
</dbReference>
<sequence length="190" mass="21103">MLDSPKTPAQAQIRVWDPFVRVFHWTLLAAFTVAYLVEDPHIVHVWSGYVIAGLILARVVWGFAGSRHARFSDFVYRPMTTFAYIRDLLLMRGKRYLGHSPAGGYMILLLLVMLAATGIAGLIVYGGEEQAGPLAGMVSKATAENFEEIHEVLANITLALIVVHVAAVIFASFAHRENLPRAMVTGWKRR</sequence>
<comment type="caution">
    <text evidence="8">The sequence shown here is derived from an EMBL/GenBank/DDBJ whole genome shotgun (WGS) entry which is preliminary data.</text>
</comment>
<feature type="transmembrane region" description="Helical" evidence="6">
    <location>
        <begin position="152"/>
        <end position="173"/>
    </location>
</feature>
<dbReference type="InterPro" id="IPR016174">
    <property type="entry name" value="Di-haem_cyt_TM"/>
</dbReference>
<feature type="domain" description="Cytochrome b561 bacterial/Ni-hydrogenase" evidence="7">
    <location>
        <begin position="15"/>
        <end position="186"/>
    </location>
</feature>
<evidence type="ECO:0000313" key="8">
    <source>
        <dbReference type="EMBL" id="ODS03757.1"/>
    </source>
</evidence>
<dbReference type="RefSeq" id="WP_069623048.1">
    <property type="nucleotide sequence ID" value="NZ_LPWD01000053.1"/>
</dbReference>
<accession>A0A1E3WFF0</accession>
<feature type="transmembrane region" description="Helical" evidence="6">
    <location>
        <begin position="43"/>
        <end position="64"/>
    </location>
</feature>
<dbReference type="InterPro" id="IPR011577">
    <property type="entry name" value="Cyt_b561_bac/Ni-Hgenase"/>
</dbReference>
<name>A0A1E3WFF0_9HYPH</name>
<comment type="subcellular location">
    <subcellularLocation>
        <location evidence="1">Cell membrane</location>
        <topology evidence="1">Multi-pass membrane protein</topology>
    </subcellularLocation>
</comment>
<dbReference type="AlphaFoldDB" id="A0A1E3WFF0"/>
<dbReference type="Pfam" id="PF01292">
    <property type="entry name" value="Ni_hydr_CYTB"/>
    <property type="match status" value="1"/>
</dbReference>
<keyword evidence="3 6" id="KW-0812">Transmembrane</keyword>
<feature type="transmembrane region" description="Helical" evidence="6">
    <location>
        <begin position="20"/>
        <end position="37"/>
    </location>
</feature>
<dbReference type="PANTHER" id="PTHR30485:SF2">
    <property type="entry name" value="BLL0597 PROTEIN"/>
    <property type="match status" value="1"/>
</dbReference>
<dbReference type="PANTHER" id="PTHR30485">
    <property type="entry name" value="NI/FE-HYDROGENASE 1 B-TYPE CYTOCHROME SUBUNIT"/>
    <property type="match status" value="1"/>
</dbReference>
<evidence type="ECO:0000256" key="2">
    <source>
        <dbReference type="ARBA" id="ARBA00022475"/>
    </source>
</evidence>